<reference evidence="1 2" key="1">
    <citation type="submission" date="2018-10" db="EMBL/GenBank/DDBJ databases">
        <title>A high-quality apple genome assembly.</title>
        <authorList>
            <person name="Hu J."/>
        </authorList>
    </citation>
    <scope>NUCLEOTIDE SEQUENCE [LARGE SCALE GENOMIC DNA]</scope>
    <source>
        <strain evidence="2">cv. HFTH1</strain>
        <tissue evidence="1">Young leaf</tissue>
    </source>
</reference>
<comment type="caution">
    <text evidence="1">The sequence shown here is derived from an EMBL/GenBank/DDBJ whole genome shotgun (WGS) entry which is preliminary data.</text>
</comment>
<evidence type="ECO:0000313" key="2">
    <source>
        <dbReference type="Proteomes" id="UP000290289"/>
    </source>
</evidence>
<evidence type="ECO:0000313" key="1">
    <source>
        <dbReference type="EMBL" id="RXI01537.1"/>
    </source>
</evidence>
<dbReference type="AlphaFoldDB" id="A0A498K2C3"/>
<organism evidence="1 2">
    <name type="scientific">Malus domestica</name>
    <name type="common">Apple</name>
    <name type="synonym">Pyrus malus</name>
    <dbReference type="NCBI Taxonomy" id="3750"/>
    <lineage>
        <taxon>Eukaryota</taxon>
        <taxon>Viridiplantae</taxon>
        <taxon>Streptophyta</taxon>
        <taxon>Embryophyta</taxon>
        <taxon>Tracheophyta</taxon>
        <taxon>Spermatophyta</taxon>
        <taxon>Magnoliopsida</taxon>
        <taxon>eudicotyledons</taxon>
        <taxon>Gunneridae</taxon>
        <taxon>Pentapetalae</taxon>
        <taxon>rosids</taxon>
        <taxon>fabids</taxon>
        <taxon>Rosales</taxon>
        <taxon>Rosaceae</taxon>
        <taxon>Amygdaloideae</taxon>
        <taxon>Maleae</taxon>
        <taxon>Malus</taxon>
    </lineage>
</organism>
<name>A0A498K2C3_MALDO</name>
<dbReference type="STRING" id="3750.A0A498K2C3"/>
<gene>
    <name evidence="1" type="ORF">DVH24_014886</name>
</gene>
<keyword evidence="2" id="KW-1185">Reference proteome</keyword>
<dbReference type="EMBL" id="RDQH01000330">
    <property type="protein sequence ID" value="RXI01537.1"/>
    <property type="molecule type" value="Genomic_DNA"/>
</dbReference>
<sequence>MSWSRSSPPKAWLARKIENQNEEDKVEFENPEHTDLTSPNSTTKVWDEIVEIFVNLSQQVDIVKKCRELDVGPGGFYRPGYQDGAKLRL</sequence>
<accession>A0A498K2C3</accession>
<protein>
    <submittedName>
        <fullName evidence="1">Uncharacterized protein</fullName>
    </submittedName>
</protein>
<proteinExistence type="predicted"/>
<dbReference type="Proteomes" id="UP000290289">
    <property type="component" value="Chromosome 4"/>
</dbReference>